<reference evidence="3 4" key="1">
    <citation type="submission" date="2018-08" db="EMBL/GenBank/DDBJ databases">
        <title>Chitinophaga sp. K20C18050901, a novel bacterium isolated from forest soil.</title>
        <authorList>
            <person name="Wang C."/>
        </authorList>
    </citation>
    <scope>NUCLEOTIDE SEQUENCE [LARGE SCALE GENOMIC DNA]</scope>
    <source>
        <strain evidence="3 4">K20C18050901</strain>
    </source>
</reference>
<name>A0A3E1NVU0_9BACT</name>
<dbReference type="GO" id="GO:0008236">
    <property type="term" value="F:serine-type peptidase activity"/>
    <property type="evidence" value="ECO:0007669"/>
    <property type="project" value="InterPro"/>
</dbReference>
<evidence type="ECO:0000313" key="3">
    <source>
        <dbReference type="EMBL" id="RFM31974.1"/>
    </source>
</evidence>
<dbReference type="GO" id="GO:0007165">
    <property type="term" value="P:signal transduction"/>
    <property type="evidence" value="ECO:0007669"/>
    <property type="project" value="TreeGrafter"/>
</dbReference>
<keyword evidence="4" id="KW-1185">Reference proteome</keyword>
<keyword evidence="1" id="KW-0472">Membrane</keyword>
<comment type="caution">
    <text evidence="3">The sequence shown here is derived from an EMBL/GenBank/DDBJ whole genome shotgun (WGS) entry which is preliminary data.</text>
</comment>
<feature type="domain" description="Tail specific protease" evidence="2">
    <location>
        <begin position="252"/>
        <end position="459"/>
    </location>
</feature>
<dbReference type="AlphaFoldDB" id="A0A3E1NVU0"/>
<dbReference type="SUPFAM" id="SSF52096">
    <property type="entry name" value="ClpP/crotonase"/>
    <property type="match status" value="1"/>
</dbReference>
<dbReference type="Gene3D" id="3.90.226.10">
    <property type="entry name" value="2-enoyl-CoA Hydratase, Chain A, domain 1"/>
    <property type="match status" value="1"/>
</dbReference>
<dbReference type="InterPro" id="IPR005151">
    <property type="entry name" value="Tail-specific_protease"/>
</dbReference>
<keyword evidence="1" id="KW-0812">Transmembrane</keyword>
<dbReference type="Pfam" id="PF03572">
    <property type="entry name" value="Peptidase_S41"/>
    <property type="match status" value="1"/>
</dbReference>
<sequence>MFNYPALIRLFGLYFLLNLFYPLLTYAQTKSCNCRSNFDEVVAKVEHNYPGYPIKITTEKEAAYKQFTDSLRNVADTANAVTCFSLLQSWTGYFKDRHLALVFKDIPENKELIDQIFSNTESFPLSRDSLVRKWAVAPDYPLEGIWTLSGMYDVAVIKKDHGYSGVILKGDNKYWKPGQVKFKLQTDGKETWKAVQYNQYHMPDTFTTYVDEKAFIMDLKSYKWEKIFPGRPGQKSIPADSFYFSKTDSNNAILRLPSFELSYKSLIDSLITNNLHTITHTPHLIVDIRGNYGGYNLCFEKLLPLLYTNPVITQGPVVKATAENIQLYEIMLKSPIFPDDKKAPFVKMIKNLKKNKNGYYQPPADTTTFPQVYAQPEKVGFLMDEGCASATELLILDAKQSKKVTLFGKRSAGIVDYLNLVAPRSLSCSRFLLWIPTARLATVPQHPIDNTGILPDVEIPPHENWINYAQQYLENLDIKIVNSSK</sequence>
<evidence type="ECO:0000313" key="4">
    <source>
        <dbReference type="Proteomes" id="UP000261174"/>
    </source>
</evidence>
<protein>
    <recommendedName>
        <fullName evidence="2">Tail specific protease domain-containing protein</fullName>
    </recommendedName>
</protein>
<dbReference type="GO" id="GO:0006508">
    <property type="term" value="P:proteolysis"/>
    <property type="evidence" value="ECO:0007669"/>
    <property type="project" value="InterPro"/>
</dbReference>
<organism evidence="3 4">
    <name type="scientific">Chitinophaga silvisoli</name>
    <dbReference type="NCBI Taxonomy" id="2291814"/>
    <lineage>
        <taxon>Bacteria</taxon>
        <taxon>Pseudomonadati</taxon>
        <taxon>Bacteroidota</taxon>
        <taxon>Chitinophagia</taxon>
        <taxon>Chitinophagales</taxon>
        <taxon>Chitinophagaceae</taxon>
        <taxon>Chitinophaga</taxon>
    </lineage>
</organism>
<dbReference type="GO" id="GO:0030288">
    <property type="term" value="C:outer membrane-bounded periplasmic space"/>
    <property type="evidence" value="ECO:0007669"/>
    <property type="project" value="TreeGrafter"/>
</dbReference>
<keyword evidence="1" id="KW-1133">Transmembrane helix</keyword>
<evidence type="ECO:0000259" key="2">
    <source>
        <dbReference type="Pfam" id="PF03572"/>
    </source>
</evidence>
<dbReference type="Proteomes" id="UP000261174">
    <property type="component" value="Unassembled WGS sequence"/>
</dbReference>
<proteinExistence type="predicted"/>
<evidence type="ECO:0000256" key="1">
    <source>
        <dbReference type="SAM" id="Phobius"/>
    </source>
</evidence>
<dbReference type="PANTHER" id="PTHR32060:SF30">
    <property type="entry name" value="CARBOXY-TERMINAL PROCESSING PROTEASE CTPA"/>
    <property type="match status" value="1"/>
</dbReference>
<accession>A0A3E1NVU0</accession>
<dbReference type="EMBL" id="QTJV01000010">
    <property type="protein sequence ID" value="RFM31974.1"/>
    <property type="molecule type" value="Genomic_DNA"/>
</dbReference>
<dbReference type="InterPro" id="IPR029045">
    <property type="entry name" value="ClpP/crotonase-like_dom_sf"/>
</dbReference>
<gene>
    <name evidence="3" type="ORF">DXN04_24615</name>
</gene>
<dbReference type="GO" id="GO:0004175">
    <property type="term" value="F:endopeptidase activity"/>
    <property type="evidence" value="ECO:0007669"/>
    <property type="project" value="TreeGrafter"/>
</dbReference>
<feature type="transmembrane region" description="Helical" evidence="1">
    <location>
        <begin position="7"/>
        <end position="27"/>
    </location>
</feature>
<dbReference type="PANTHER" id="PTHR32060">
    <property type="entry name" value="TAIL-SPECIFIC PROTEASE"/>
    <property type="match status" value="1"/>
</dbReference>